<dbReference type="OrthoDB" id="2489132at2"/>
<dbReference type="Proteomes" id="UP000326944">
    <property type="component" value="Chromosome"/>
</dbReference>
<dbReference type="GO" id="GO:0016020">
    <property type="term" value="C:membrane"/>
    <property type="evidence" value="ECO:0007669"/>
    <property type="project" value="InterPro"/>
</dbReference>
<dbReference type="SUPFAM" id="SSF58104">
    <property type="entry name" value="Methyl-accepting chemotaxis protein (MCP) signaling domain"/>
    <property type="match status" value="1"/>
</dbReference>
<dbReference type="GO" id="GO:0007165">
    <property type="term" value="P:signal transduction"/>
    <property type="evidence" value="ECO:0007669"/>
    <property type="project" value="UniProtKB-KW"/>
</dbReference>
<feature type="coiled-coil region" evidence="3">
    <location>
        <begin position="108"/>
        <end position="135"/>
    </location>
</feature>
<keyword evidence="1 2" id="KW-0807">Transducer</keyword>
<organism evidence="6 7">
    <name type="scientific">Sulfurimonas lithotrophica</name>
    <dbReference type="NCBI Taxonomy" id="2590022"/>
    <lineage>
        <taxon>Bacteria</taxon>
        <taxon>Pseudomonadati</taxon>
        <taxon>Campylobacterota</taxon>
        <taxon>Epsilonproteobacteria</taxon>
        <taxon>Campylobacterales</taxon>
        <taxon>Sulfurimonadaceae</taxon>
        <taxon>Sulfurimonas</taxon>
    </lineage>
</organism>
<dbReference type="SMART" id="SM00283">
    <property type="entry name" value="MA"/>
    <property type="match status" value="1"/>
</dbReference>
<dbReference type="InterPro" id="IPR025991">
    <property type="entry name" value="Chemoreceptor_zinc-bind_dom"/>
</dbReference>
<dbReference type="PROSITE" id="PS50111">
    <property type="entry name" value="CHEMOTAXIS_TRANSDUC_2"/>
    <property type="match status" value="1"/>
</dbReference>
<reference evidence="6 7" key="1">
    <citation type="submission" date="2019-09" db="EMBL/GenBank/DDBJ databases">
        <title>Sulfurimonas gotlandica sp. nov., a chemoautotrophic and psychrotolerant epsilonproteobacterium isolated from a pelagic redoxcline, and an emended description of the genus Sulfurimonas.</title>
        <authorList>
            <person name="Wang S."/>
            <person name="Jiang L."/>
            <person name="Shao S."/>
        </authorList>
    </citation>
    <scope>NUCLEOTIDE SEQUENCE [LARGE SCALE GENOMIC DNA]</scope>
    <source>
        <strain evidence="6 7">GYSZ_1</strain>
    </source>
</reference>
<evidence type="ECO:0000256" key="2">
    <source>
        <dbReference type="PROSITE-ProRule" id="PRU00284"/>
    </source>
</evidence>
<feature type="coiled-coil region" evidence="3">
    <location>
        <begin position="466"/>
        <end position="493"/>
    </location>
</feature>
<gene>
    <name evidence="6" type="ORF">FJR48_02015</name>
</gene>
<keyword evidence="3" id="KW-0175">Coiled coil</keyword>
<dbReference type="KEGG" id="sulg:FJR48_02015"/>
<feature type="transmembrane region" description="Helical" evidence="4">
    <location>
        <begin position="307"/>
        <end position="329"/>
    </location>
</feature>
<keyword evidence="4" id="KW-0472">Membrane</keyword>
<dbReference type="PANTHER" id="PTHR32089:SF112">
    <property type="entry name" value="LYSOZYME-LIKE PROTEIN-RELATED"/>
    <property type="match status" value="1"/>
</dbReference>
<dbReference type="InterPro" id="IPR013587">
    <property type="entry name" value="Nitrate/nitrite_sensing"/>
</dbReference>
<evidence type="ECO:0000256" key="1">
    <source>
        <dbReference type="ARBA" id="ARBA00023224"/>
    </source>
</evidence>
<sequence length="718" mass="80319">MNNLSIKTKMAILVAIPTIIIAVLLTIKSFDAYQKVNNLDKIEKTTILATKISNMIHNTQKERGASAGFVGSKGAKFSSTLKSIREDTDATKKEMLEYLKTIDLDNYSAAFNTQLQDALDRLSKLEQTRQSVSSLAYNVPQTVGYYTPMNGAFLDTVAFIAKMSRDVDMSRDLNAFINYLYSKERAGIERAVMSGTFAKDSYPKGFYAKFVKLMSEQEAYMGRFLFLATKENSSFYEQTLVGKDVDEVERMREIALEKMNGGFDIDSMYWFNTITNKINLLKKVENHLSDGVIKQIHTLQDKAYNDLIFSILLNIIVIITIFGVGFSLANQLVKKISVFKDELDYIIKNKNFNSHISINGNDEISSIQRAANETISIANSAINEANEALSKAESATKDSQEKLEANRLTLSLTELLNEGAINGVGSVQNGLASNMDSLDKINEKNAQTEVIVGDVKVSTSQMSDSLQNISHKMQESRENSDQLNNSVNEITNVISLIKEISDQTNLLALNAAIEAARAGEHGRGFAVVADEVRKLAERTQKATSEVEVNINLLKQNSSSMQEFSEQMDNEITISLDKLEEFNSNLQNLVDGAKDIQIGNKLISNQMFLNLAKLDHVVFKLNGYDAVFKDDHSFEFSEHTNCRFGKWYVSDGKEVFGHTNAYSKIDAKHKLVHDEVRSVPSYIDDGLIKNADKIIQSFKETEQTSKELFDILDEMGKEA</sequence>
<dbReference type="AlphaFoldDB" id="A0A5P8NYS6"/>
<evidence type="ECO:0000256" key="3">
    <source>
        <dbReference type="SAM" id="Coils"/>
    </source>
</evidence>
<dbReference type="RefSeq" id="WP_152306509.1">
    <property type="nucleotide sequence ID" value="NZ_CP043617.1"/>
</dbReference>
<dbReference type="PANTHER" id="PTHR32089">
    <property type="entry name" value="METHYL-ACCEPTING CHEMOTAXIS PROTEIN MCPB"/>
    <property type="match status" value="1"/>
</dbReference>
<dbReference type="Pfam" id="PF08376">
    <property type="entry name" value="NIT"/>
    <property type="match status" value="1"/>
</dbReference>
<dbReference type="InterPro" id="IPR004089">
    <property type="entry name" value="MCPsignal_dom"/>
</dbReference>
<evidence type="ECO:0000313" key="7">
    <source>
        <dbReference type="Proteomes" id="UP000326944"/>
    </source>
</evidence>
<protein>
    <submittedName>
        <fullName evidence="6">Chemotaxis protein</fullName>
    </submittedName>
</protein>
<keyword evidence="7" id="KW-1185">Reference proteome</keyword>
<keyword evidence="4" id="KW-1133">Transmembrane helix</keyword>
<feature type="coiled-coil region" evidence="3">
    <location>
        <begin position="375"/>
        <end position="402"/>
    </location>
</feature>
<proteinExistence type="predicted"/>
<name>A0A5P8NYS6_9BACT</name>
<dbReference type="EMBL" id="CP043617">
    <property type="protein sequence ID" value="QFR48566.1"/>
    <property type="molecule type" value="Genomic_DNA"/>
</dbReference>
<dbReference type="Pfam" id="PF00015">
    <property type="entry name" value="MCPsignal"/>
    <property type="match status" value="1"/>
</dbReference>
<dbReference type="Gene3D" id="6.10.250.3200">
    <property type="match status" value="1"/>
</dbReference>
<accession>A0A5P8NYS6</accession>
<evidence type="ECO:0000313" key="6">
    <source>
        <dbReference type="EMBL" id="QFR48566.1"/>
    </source>
</evidence>
<evidence type="ECO:0000259" key="5">
    <source>
        <dbReference type="PROSITE" id="PS50111"/>
    </source>
</evidence>
<dbReference type="Pfam" id="PF13682">
    <property type="entry name" value="CZB"/>
    <property type="match status" value="1"/>
</dbReference>
<evidence type="ECO:0000256" key="4">
    <source>
        <dbReference type="SAM" id="Phobius"/>
    </source>
</evidence>
<dbReference type="Gene3D" id="1.20.120.30">
    <property type="entry name" value="Aspartate receptor, ligand-binding domain"/>
    <property type="match status" value="1"/>
</dbReference>
<feature type="domain" description="Methyl-accepting transducer" evidence="5">
    <location>
        <begin position="432"/>
        <end position="595"/>
    </location>
</feature>
<feature type="transmembrane region" description="Helical" evidence="4">
    <location>
        <begin position="12"/>
        <end position="30"/>
    </location>
</feature>
<keyword evidence="4" id="KW-0812">Transmembrane</keyword>